<evidence type="ECO:0000256" key="2">
    <source>
        <dbReference type="ARBA" id="ARBA00007840"/>
    </source>
</evidence>
<dbReference type="InterPro" id="IPR021860">
    <property type="entry name" value="Peptidase_S12_Pab87-rel_C"/>
</dbReference>
<dbReference type="PROSITE" id="PS00336">
    <property type="entry name" value="BETA_LACTAMASE_C"/>
    <property type="match status" value="1"/>
</dbReference>
<protein>
    <recommendedName>
        <fullName evidence="3 6">Beta-lactamase</fullName>
        <ecNumber evidence="3 6">3.5.2.6</ecNumber>
    </recommendedName>
</protein>
<evidence type="ECO:0000313" key="11">
    <source>
        <dbReference type="Proteomes" id="UP001217476"/>
    </source>
</evidence>
<dbReference type="InterPro" id="IPR001586">
    <property type="entry name" value="Beta-lactam_class-C_AS"/>
</dbReference>
<dbReference type="Pfam" id="PF11954">
    <property type="entry name" value="DUF3471"/>
    <property type="match status" value="1"/>
</dbReference>
<evidence type="ECO:0000256" key="3">
    <source>
        <dbReference type="ARBA" id="ARBA00012865"/>
    </source>
</evidence>
<evidence type="ECO:0000256" key="4">
    <source>
        <dbReference type="ARBA" id="ARBA00022801"/>
    </source>
</evidence>
<evidence type="ECO:0000256" key="1">
    <source>
        <dbReference type="ARBA" id="ARBA00001526"/>
    </source>
</evidence>
<dbReference type="PANTHER" id="PTHR46825">
    <property type="entry name" value="D-ALANYL-D-ALANINE-CARBOXYPEPTIDASE/ENDOPEPTIDASE AMPH"/>
    <property type="match status" value="1"/>
</dbReference>
<feature type="signal peptide" evidence="7">
    <location>
        <begin position="1"/>
        <end position="19"/>
    </location>
</feature>
<evidence type="ECO:0000259" key="8">
    <source>
        <dbReference type="Pfam" id="PF00144"/>
    </source>
</evidence>
<dbReference type="GO" id="GO:0046677">
    <property type="term" value="P:response to antibiotic"/>
    <property type="evidence" value="ECO:0007669"/>
    <property type="project" value="UniProtKB-UniRule"/>
</dbReference>
<sequence length="452" mass="48301">MRFLLASLALAMLALPAWAQDVPQVLADRLERDGQGVGLVATVVENGIPTFTSLGPLAAGDNLEIDENTLFEIGSLSKLFTNTVLATLVEDGTIDLDAPAAAYLPEGMTLPEFEGHKITLLDLATHTAGLPAIPPEMAFADPANPYQHYTAELLAAFLAAYPLPRDPGEKFEYSNIGTTLIGQAISHVTGQTYEDLVQTRILAPLGMEDTMLVVSGDKSARFSTGHDAGGTPVSHWDFDVFAPAGGWRSTAADMAKFIAAASGQTASPLRPAFELMLEETRPGGSPNMRIGLGWMILNRPQGGSTIWHNGLTGGFDAFAGYDRDNGRAAVVLANAVTQTGIEDIGFHLIDATSPLTSQPQQHAEIEIDPALLDNYVGTYELGPEFQIEITAAHGRLYVQASGQDRFPAFPESETRFFLKVVEAQVSFETGADGRATGLVLHQNGQDVPGRRQ</sequence>
<comment type="similarity">
    <text evidence="2 6">Belongs to the class-C beta-lactamase family.</text>
</comment>
<feature type="domain" description="Beta-lactamase-related" evidence="8">
    <location>
        <begin position="28"/>
        <end position="339"/>
    </location>
</feature>
<dbReference type="SUPFAM" id="SSF56601">
    <property type="entry name" value="beta-lactamase/transpeptidase-like"/>
    <property type="match status" value="1"/>
</dbReference>
<feature type="domain" description="Peptidase S12 Pab87-related C-terminal" evidence="9">
    <location>
        <begin position="364"/>
        <end position="444"/>
    </location>
</feature>
<dbReference type="GO" id="GO:0008800">
    <property type="term" value="F:beta-lactamase activity"/>
    <property type="evidence" value="ECO:0007669"/>
    <property type="project" value="UniProtKB-UniRule"/>
</dbReference>
<reference evidence="10" key="1">
    <citation type="submission" date="2023-03" db="EMBL/GenBank/DDBJ databases">
        <title>Andean soil-derived lignocellulolytic bacterial consortium as a source of novel taxa and putative plastic-active enzymes.</title>
        <authorList>
            <person name="Diaz-Garcia L."/>
            <person name="Chuvochina M."/>
            <person name="Feuerriegel G."/>
            <person name="Bunk B."/>
            <person name="Sproer C."/>
            <person name="Streit W.R."/>
            <person name="Rodriguez L.M."/>
            <person name="Overmann J."/>
            <person name="Jimenez D.J."/>
        </authorList>
    </citation>
    <scope>NUCLEOTIDE SEQUENCE</scope>
    <source>
        <strain evidence="10">MAG 4196</strain>
    </source>
</reference>
<evidence type="ECO:0000256" key="7">
    <source>
        <dbReference type="SAM" id="SignalP"/>
    </source>
</evidence>
<dbReference type="GO" id="GO:0017001">
    <property type="term" value="P:antibiotic catabolic process"/>
    <property type="evidence" value="ECO:0007669"/>
    <property type="project" value="InterPro"/>
</dbReference>
<keyword evidence="4 6" id="KW-0378">Hydrolase</keyword>
<evidence type="ECO:0000313" key="10">
    <source>
        <dbReference type="EMBL" id="WEK04266.1"/>
    </source>
</evidence>
<dbReference type="AlphaFoldDB" id="A0AAJ6AZX2"/>
<evidence type="ECO:0000256" key="5">
    <source>
        <dbReference type="ARBA" id="ARBA00023251"/>
    </source>
</evidence>
<feature type="chain" id="PRO_5042505857" description="Beta-lactamase" evidence="7">
    <location>
        <begin position="20"/>
        <end position="452"/>
    </location>
</feature>
<dbReference type="InterPro" id="IPR012338">
    <property type="entry name" value="Beta-lactam/transpept-like"/>
</dbReference>
<gene>
    <name evidence="10" type="ORF">P0Y65_19120</name>
</gene>
<proteinExistence type="inferred from homology"/>
<dbReference type="InterPro" id="IPR050491">
    <property type="entry name" value="AmpC-like"/>
</dbReference>
<dbReference type="InterPro" id="IPR001466">
    <property type="entry name" value="Beta-lactam-related"/>
</dbReference>
<keyword evidence="7" id="KW-0732">Signal</keyword>
<dbReference type="PANTHER" id="PTHR46825:SF8">
    <property type="entry name" value="BETA-LACTAMASE-RELATED"/>
    <property type="match status" value="1"/>
</dbReference>
<dbReference type="GO" id="GO:0030288">
    <property type="term" value="C:outer membrane-bounded periplasmic space"/>
    <property type="evidence" value="ECO:0007669"/>
    <property type="project" value="InterPro"/>
</dbReference>
<comment type="catalytic activity">
    <reaction evidence="1 6">
        <text>a beta-lactam + H2O = a substituted beta-amino acid</text>
        <dbReference type="Rhea" id="RHEA:20401"/>
        <dbReference type="ChEBI" id="CHEBI:15377"/>
        <dbReference type="ChEBI" id="CHEBI:35627"/>
        <dbReference type="ChEBI" id="CHEBI:140347"/>
        <dbReference type="EC" id="3.5.2.6"/>
    </reaction>
</comment>
<accession>A0AAJ6AZX2</accession>
<evidence type="ECO:0000259" key="9">
    <source>
        <dbReference type="Pfam" id="PF11954"/>
    </source>
</evidence>
<name>A0AAJ6AZX2_9HYPH</name>
<keyword evidence="5 6" id="KW-0046">Antibiotic resistance</keyword>
<organism evidence="10 11">
    <name type="scientific">Candidatus Devosia phytovorans</name>
    <dbReference type="NCBI Taxonomy" id="3121372"/>
    <lineage>
        <taxon>Bacteria</taxon>
        <taxon>Pseudomonadati</taxon>
        <taxon>Pseudomonadota</taxon>
        <taxon>Alphaproteobacteria</taxon>
        <taxon>Hyphomicrobiales</taxon>
        <taxon>Devosiaceae</taxon>
        <taxon>Devosia</taxon>
    </lineage>
</organism>
<dbReference type="EMBL" id="CP119312">
    <property type="protein sequence ID" value="WEK04266.1"/>
    <property type="molecule type" value="Genomic_DNA"/>
</dbReference>
<evidence type="ECO:0000256" key="6">
    <source>
        <dbReference type="RuleBase" id="RU361140"/>
    </source>
</evidence>
<dbReference type="Gene3D" id="3.40.710.10">
    <property type="entry name" value="DD-peptidase/beta-lactamase superfamily"/>
    <property type="match status" value="1"/>
</dbReference>
<dbReference type="Proteomes" id="UP001217476">
    <property type="component" value="Chromosome"/>
</dbReference>
<dbReference type="EC" id="3.5.2.6" evidence="3 6"/>
<dbReference type="Pfam" id="PF00144">
    <property type="entry name" value="Beta-lactamase"/>
    <property type="match status" value="1"/>
</dbReference>